<name>A0A4C1Z423_EUMVA</name>
<reference evidence="1 2" key="1">
    <citation type="journal article" date="2019" name="Commun. Biol.">
        <title>The bagworm genome reveals a unique fibroin gene that provides high tensile strength.</title>
        <authorList>
            <person name="Kono N."/>
            <person name="Nakamura H."/>
            <person name="Ohtoshi R."/>
            <person name="Tomita M."/>
            <person name="Numata K."/>
            <person name="Arakawa K."/>
        </authorList>
    </citation>
    <scope>NUCLEOTIDE SEQUENCE [LARGE SCALE GENOMIC DNA]</scope>
</reference>
<accession>A0A4C1Z423</accession>
<protein>
    <submittedName>
        <fullName evidence="1">Uncharacterized protein</fullName>
    </submittedName>
</protein>
<organism evidence="1 2">
    <name type="scientific">Eumeta variegata</name>
    <name type="common">Bagworm moth</name>
    <name type="synonym">Eumeta japonica</name>
    <dbReference type="NCBI Taxonomy" id="151549"/>
    <lineage>
        <taxon>Eukaryota</taxon>
        <taxon>Metazoa</taxon>
        <taxon>Ecdysozoa</taxon>
        <taxon>Arthropoda</taxon>
        <taxon>Hexapoda</taxon>
        <taxon>Insecta</taxon>
        <taxon>Pterygota</taxon>
        <taxon>Neoptera</taxon>
        <taxon>Endopterygota</taxon>
        <taxon>Lepidoptera</taxon>
        <taxon>Glossata</taxon>
        <taxon>Ditrysia</taxon>
        <taxon>Tineoidea</taxon>
        <taxon>Psychidae</taxon>
        <taxon>Oiketicinae</taxon>
        <taxon>Eumeta</taxon>
    </lineage>
</organism>
<proteinExistence type="predicted"/>
<gene>
    <name evidence="1" type="ORF">EVAR_74891_1</name>
</gene>
<evidence type="ECO:0000313" key="1">
    <source>
        <dbReference type="EMBL" id="GBP81629.1"/>
    </source>
</evidence>
<sequence length="137" mass="15058">MRPDHGETVNGLRLQVLDTLIPYLGHVCGVKQIAEIHGFLAVAREPGCFSHSNVESKKPREDQRGMHENSMVGPECLKSNAALHTVEHLLHAKLPICRCLSAGSVQNYGLYHRNVHGPHDLRNQISLASMASLANPL</sequence>
<comment type="caution">
    <text evidence="1">The sequence shown here is derived from an EMBL/GenBank/DDBJ whole genome shotgun (WGS) entry which is preliminary data.</text>
</comment>
<evidence type="ECO:0000313" key="2">
    <source>
        <dbReference type="Proteomes" id="UP000299102"/>
    </source>
</evidence>
<dbReference type="Proteomes" id="UP000299102">
    <property type="component" value="Unassembled WGS sequence"/>
</dbReference>
<keyword evidence="2" id="KW-1185">Reference proteome</keyword>
<dbReference type="EMBL" id="BGZK01001521">
    <property type="protein sequence ID" value="GBP81629.1"/>
    <property type="molecule type" value="Genomic_DNA"/>
</dbReference>
<dbReference type="AlphaFoldDB" id="A0A4C1Z423"/>